<dbReference type="Gene3D" id="3.40.50.1820">
    <property type="entry name" value="alpha/beta hydrolase"/>
    <property type="match status" value="1"/>
</dbReference>
<keyword evidence="3" id="KW-0378">Hydrolase</keyword>
<feature type="region of interest" description="Disordered" evidence="1">
    <location>
        <begin position="247"/>
        <end position="276"/>
    </location>
</feature>
<dbReference type="InterPro" id="IPR000073">
    <property type="entry name" value="AB_hydrolase_1"/>
</dbReference>
<feature type="domain" description="AB hydrolase-1" evidence="2">
    <location>
        <begin position="22"/>
        <end position="266"/>
    </location>
</feature>
<evidence type="ECO:0000313" key="4">
    <source>
        <dbReference type="Proteomes" id="UP000635606"/>
    </source>
</evidence>
<dbReference type="Pfam" id="PF12697">
    <property type="entry name" value="Abhydrolase_6"/>
    <property type="match status" value="1"/>
</dbReference>
<dbReference type="InterPro" id="IPR029058">
    <property type="entry name" value="AB_hydrolase_fold"/>
</dbReference>
<dbReference type="EMBL" id="BOPH01000098">
    <property type="protein sequence ID" value="GIJ72320.1"/>
    <property type="molecule type" value="Genomic_DNA"/>
</dbReference>
<dbReference type="InterPro" id="IPR000639">
    <property type="entry name" value="Epox_hydrolase-like"/>
</dbReference>
<dbReference type="PRINTS" id="PR00111">
    <property type="entry name" value="ABHYDROLASE"/>
</dbReference>
<evidence type="ECO:0000259" key="2">
    <source>
        <dbReference type="Pfam" id="PF12697"/>
    </source>
</evidence>
<dbReference type="AlphaFoldDB" id="A0A8J4A2S0"/>
<reference evidence="3" key="1">
    <citation type="submission" date="2021-01" db="EMBL/GenBank/DDBJ databases">
        <title>Whole genome shotgun sequence of Virgisporangium ochraceum NBRC 16418.</title>
        <authorList>
            <person name="Komaki H."/>
            <person name="Tamura T."/>
        </authorList>
    </citation>
    <scope>NUCLEOTIDE SEQUENCE</scope>
    <source>
        <strain evidence="3">NBRC 16418</strain>
    </source>
</reference>
<feature type="compositionally biased region" description="Basic and acidic residues" evidence="1">
    <location>
        <begin position="248"/>
        <end position="268"/>
    </location>
</feature>
<dbReference type="PRINTS" id="PR00412">
    <property type="entry name" value="EPOXHYDRLASE"/>
</dbReference>
<organism evidence="3 4">
    <name type="scientific">Virgisporangium ochraceum</name>
    <dbReference type="NCBI Taxonomy" id="65505"/>
    <lineage>
        <taxon>Bacteria</taxon>
        <taxon>Bacillati</taxon>
        <taxon>Actinomycetota</taxon>
        <taxon>Actinomycetes</taxon>
        <taxon>Micromonosporales</taxon>
        <taxon>Micromonosporaceae</taxon>
        <taxon>Virgisporangium</taxon>
    </lineage>
</organism>
<keyword evidence="4" id="KW-1185">Reference proteome</keyword>
<dbReference type="RefSeq" id="WP_203932164.1">
    <property type="nucleotide sequence ID" value="NZ_BOPH01000098.1"/>
</dbReference>
<protein>
    <submittedName>
        <fullName evidence="3">Alpha/beta hydrolase</fullName>
    </submittedName>
</protein>
<dbReference type="SUPFAM" id="SSF53474">
    <property type="entry name" value="alpha/beta-Hydrolases"/>
    <property type="match status" value="1"/>
</dbReference>
<accession>A0A8J4A2S0</accession>
<evidence type="ECO:0000256" key="1">
    <source>
        <dbReference type="SAM" id="MobiDB-lite"/>
    </source>
</evidence>
<dbReference type="GO" id="GO:0016787">
    <property type="term" value="F:hydrolase activity"/>
    <property type="evidence" value="ECO:0007669"/>
    <property type="project" value="UniProtKB-KW"/>
</dbReference>
<comment type="caution">
    <text evidence="3">The sequence shown here is derived from an EMBL/GenBank/DDBJ whole genome shotgun (WGS) entry which is preliminary data.</text>
</comment>
<dbReference type="PANTHER" id="PTHR43798">
    <property type="entry name" value="MONOACYLGLYCEROL LIPASE"/>
    <property type="match status" value="1"/>
</dbReference>
<name>A0A8J4A2S0_9ACTN</name>
<evidence type="ECO:0000313" key="3">
    <source>
        <dbReference type="EMBL" id="GIJ72320.1"/>
    </source>
</evidence>
<dbReference type="InterPro" id="IPR050266">
    <property type="entry name" value="AB_hydrolase_sf"/>
</dbReference>
<proteinExistence type="predicted"/>
<dbReference type="Proteomes" id="UP000635606">
    <property type="component" value="Unassembled WGS sequence"/>
</dbReference>
<gene>
    <name evidence="3" type="ORF">Voc01_072370</name>
</gene>
<sequence>MGDIEVNGTRLAYDEAGSGPAIVFSHAALADRRMWDHQFEHLTETNRVIRYDWRGYGDSADATGTYSHAEDLLALLDALAVEDATLVGCSMGGGHCVDVALAAPERVTGLVLFCAGLNGRTWPEPMQEYVKEHVRPAVPAERIAAYQRGEPVRDGDARAMAEAHGRFLIAGPGRDPSTMDAAVYAKAMDMATGVFRRLWSGPPSREKETGPPNLGGITANTLVVNGTEDAPWIQDLQNEIARTVPRARRVDLPDTGHLPPLERPDESTKLIAAHAQ</sequence>